<feature type="compositionally biased region" description="Basic and acidic residues" evidence="1">
    <location>
        <begin position="87"/>
        <end position="105"/>
    </location>
</feature>
<name>A0AA88GQX0_NAELO</name>
<accession>A0AA88GQX0</accession>
<keyword evidence="3" id="KW-1185">Reference proteome</keyword>
<reference evidence="2 3" key="1">
    <citation type="journal article" date="2018" name="BMC Genomics">
        <title>The genome of Naegleria lovaniensis, the basis for a comparative approach to unravel pathogenicity factors of the human pathogenic amoeba N. fowleri.</title>
        <authorList>
            <person name="Liechti N."/>
            <person name="Schurch N."/>
            <person name="Bruggmann R."/>
            <person name="Wittwer M."/>
        </authorList>
    </citation>
    <scope>NUCLEOTIDE SEQUENCE [LARGE SCALE GENOMIC DNA]</scope>
    <source>
        <strain evidence="2 3">ATCC 30569</strain>
    </source>
</reference>
<sequence length="105" mass="12004">MYNNNSVDLDSLHCSKKMFQEPGMTKKQSEQTKGGKMAGSDKKMDQPPDVSFSDQMMKEKNLFVTDQEESKPREGVSIPPSTVTNEKFQKAKSESPWQRKEENNQ</sequence>
<feature type="region of interest" description="Disordered" evidence="1">
    <location>
        <begin position="1"/>
        <end position="105"/>
    </location>
</feature>
<dbReference type="Proteomes" id="UP000816034">
    <property type="component" value="Unassembled WGS sequence"/>
</dbReference>
<protein>
    <submittedName>
        <fullName evidence="2">Uncharacterized protein</fullName>
    </submittedName>
</protein>
<evidence type="ECO:0000313" key="2">
    <source>
        <dbReference type="EMBL" id="KAG2382528.1"/>
    </source>
</evidence>
<proteinExistence type="predicted"/>
<comment type="caution">
    <text evidence="2">The sequence shown here is derived from an EMBL/GenBank/DDBJ whole genome shotgun (WGS) entry which is preliminary data.</text>
</comment>
<organism evidence="2 3">
    <name type="scientific">Naegleria lovaniensis</name>
    <name type="common">Amoeba</name>
    <dbReference type="NCBI Taxonomy" id="51637"/>
    <lineage>
        <taxon>Eukaryota</taxon>
        <taxon>Discoba</taxon>
        <taxon>Heterolobosea</taxon>
        <taxon>Tetramitia</taxon>
        <taxon>Eutetramitia</taxon>
        <taxon>Vahlkampfiidae</taxon>
        <taxon>Naegleria</taxon>
    </lineage>
</organism>
<gene>
    <name evidence="2" type="ORF">C9374_005108</name>
</gene>
<dbReference type="EMBL" id="PYSW02000023">
    <property type="protein sequence ID" value="KAG2382528.1"/>
    <property type="molecule type" value="Genomic_DNA"/>
</dbReference>
<dbReference type="RefSeq" id="XP_044548207.1">
    <property type="nucleotide sequence ID" value="XM_044694822.1"/>
</dbReference>
<dbReference type="GeneID" id="68097563"/>
<evidence type="ECO:0000256" key="1">
    <source>
        <dbReference type="SAM" id="MobiDB-lite"/>
    </source>
</evidence>
<evidence type="ECO:0000313" key="3">
    <source>
        <dbReference type="Proteomes" id="UP000816034"/>
    </source>
</evidence>
<dbReference type="AlphaFoldDB" id="A0AA88GQX0"/>